<dbReference type="PROSITE" id="PS50011">
    <property type="entry name" value="PROTEIN_KINASE_DOM"/>
    <property type="match status" value="1"/>
</dbReference>
<dbReference type="Gene3D" id="1.10.510.10">
    <property type="entry name" value="Transferase(Phosphotransferase) domain 1"/>
    <property type="match status" value="1"/>
</dbReference>
<dbReference type="Pfam" id="PF00069">
    <property type="entry name" value="Pkinase"/>
    <property type="match status" value="1"/>
</dbReference>
<name>A0A9P3HGJ9_9FUNG</name>
<dbReference type="EMBL" id="BQFW01000012">
    <property type="protein sequence ID" value="GJJ76176.1"/>
    <property type="molecule type" value="Genomic_DNA"/>
</dbReference>
<dbReference type="GO" id="GO:0004672">
    <property type="term" value="F:protein kinase activity"/>
    <property type="evidence" value="ECO:0007669"/>
    <property type="project" value="InterPro"/>
</dbReference>
<dbReference type="GO" id="GO:0005576">
    <property type="term" value="C:extracellular region"/>
    <property type="evidence" value="ECO:0007669"/>
    <property type="project" value="UniProtKB-SubCell"/>
</dbReference>
<sequence length="572" mass="65458">MANLHLNCMIIDHSCDFSVSISSASTVEQLRSAINVRRGYSTPPENLTLWQVNIPNTASFVQRETAFYSLKDDNRLNLSIPLLTLFPHGAEEGVGHIVVRWQNLLTESEFVHVRLRDIIVTNRERPDTLPDGARKYPLTPRTVCLWDTFAPSVLEMQLANTPVYPMPIFHPRRTTATVTQLSSVFLTDVGAVESLPHSAETMFTYGLPCGMPDLQVCSDIENGNASTTLFPIVITMPSVLHLSNGVSFHEAYYQQGSLTMSPSGPLNRIYGYMKLNGYRYGVLSTYTQTWFLKITGEKDDLLLVSPTISRNSTTPTVHVQQCYLWLIREAAKDARMNVTRKHTARLVVTKEQAYKNFIRPRIKCVLSWDAQAAPTQSRIRMTPWTWKWQCDMEYERITIPLFRNMELLSQGERARTFRATWKGMAVIVKKADLWRQPAVTQELESEERIYHLLKRLQGRYIPRMLVAGVLDGMEMILVTGHVGTDLRNERLDTSDRDKIREALSALHNKGILHRDIRPENIVVNRDGESSRFFFIDFGLSGFTRNKKILERETKELEELLAYTPWPETTGRC</sequence>
<dbReference type="InterPro" id="IPR008266">
    <property type="entry name" value="Tyr_kinase_AS"/>
</dbReference>
<dbReference type="PANTHER" id="PTHR37171">
    <property type="entry name" value="SERINE/THREONINE-PROTEIN KINASE YRZF-RELATED"/>
    <property type="match status" value="1"/>
</dbReference>
<evidence type="ECO:0000256" key="3">
    <source>
        <dbReference type="ARBA" id="ARBA00022525"/>
    </source>
</evidence>
<dbReference type="InterPro" id="IPR045379">
    <property type="entry name" value="Crinkler_N"/>
</dbReference>
<evidence type="ECO:0000313" key="5">
    <source>
        <dbReference type="EMBL" id="GJJ76176.1"/>
    </source>
</evidence>
<proteinExistence type="predicted"/>
<keyword evidence="6" id="KW-1185">Reference proteome</keyword>
<accession>A0A9P3HGJ9</accession>
<dbReference type="OrthoDB" id="10020333at2759"/>
<feature type="domain" description="Protein kinase" evidence="4">
    <location>
        <begin position="402"/>
        <end position="572"/>
    </location>
</feature>
<comment type="subcellular location">
    <subcellularLocation>
        <location evidence="1">Host cell</location>
    </subcellularLocation>
    <subcellularLocation>
        <location evidence="2">Secreted</location>
    </subcellularLocation>
</comment>
<dbReference type="GO" id="GO:0043657">
    <property type="term" value="C:host cell"/>
    <property type="evidence" value="ECO:0007669"/>
    <property type="project" value="UniProtKB-SubCell"/>
</dbReference>
<dbReference type="AlphaFoldDB" id="A0A9P3HGJ9"/>
<dbReference type="PROSITE" id="PS00109">
    <property type="entry name" value="PROTEIN_KINASE_TYR"/>
    <property type="match status" value="1"/>
</dbReference>
<dbReference type="InterPro" id="IPR052396">
    <property type="entry name" value="Meiotic_Drive_Suppr_Kinase"/>
</dbReference>
<evidence type="ECO:0000256" key="2">
    <source>
        <dbReference type="ARBA" id="ARBA00004613"/>
    </source>
</evidence>
<evidence type="ECO:0000313" key="6">
    <source>
        <dbReference type="Proteomes" id="UP000827284"/>
    </source>
</evidence>
<dbReference type="InterPro" id="IPR011009">
    <property type="entry name" value="Kinase-like_dom_sf"/>
</dbReference>
<protein>
    <recommendedName>
        <fullName evidence="4">Protein kinase domain-containing protein</fullName>
    </recommendedName>
</protein>
<dbReference type="GO" id="GO:0005524">
    <property type="term" value="F:ATP binding"/>
    <property type="evidence" value="ECO:0007669"/>
    <property type="project" value="InterPro"/>
</dbReference>
<keyword evidence="3" id="KW-0964">Secreted</keyword>
<comment type="caution">
    <text evidence="5">The sequence shown here is derived from an EMBL/GenBank/DDBJ whole genome shotgun (WGS) entry which is preliminary data.</text>
</comment>
<dbReference type="InterPro" id="IPR000719">
    <property type="entry name" value="Prot_kinase_dom"/>
</dbReference>
<evidence type="ECO:0000259" key="4">
    <source>
        <dbReference type="PROSITE" id="PS50011"/>
    </source>
</evidence>
<dbReference type="Pfam" id="PF20147">
    <property type="entry name" value="Crinkler"/>
    <property type="match status" value="1"/>
</dbReference>
<reference evidence="5" key="2">
    <citation type="journal article" date="2022" name="Microbiol. Resour. Announc.">
        <title>Whole-Genome Sequence of Entomortierella parvispora E1425, a Mucoromycotan Fungus Associated with Burkholderiaceae-Related Endosymbiotic Bacteria.</title>
        <authorList>
            <person name="Herlambang A."/>
            <person name="Guo Y."/>
            <person name="Takashima Y."/>
            <person name="Narisawa K."/>
            <person name="Ohta H."/>
            <person name="Nishizawa T."/>
        </authorList>
    </citation>
    <scope>NUCLEOTIDE SEQUENCE</scope>
    <source>
        <strain evidence="5">E1425</strain>
    </source>
</reference>
<dbReference type="Proteomes" id="UP000827284">
    <property type="component" value="Unassembled WGS sequence"/>
</dbReference>
<dbReference type="PANTHER" id="PTHR37171:SF1">
    <property type="entry name" value="SERINE_THREONINE-PROTEIN KINASE YRZF-RELATED"/>
    <property type="match status" value="1"/>
</dbReference>
<reference evidence="5" key="1">
    <citation type="submission" date="2021-11" db="EMBL/GenBank/DDBJ databases">
        <authorList>
            <person name="Herlambang A."/>
            <person name="Guo Y."/>
            <person name="Takashima Y."/>
            <person name="Nishizawa T."/>
        </authorList>
    </citation>
    <scope>NUCLEOTIDE SEQUENCE</scope>
    <source>
        <strain evidence="5">E1425</strain>
    </source>
</reference>
<organism evidence="5 6">
    <name type="scientific">Entomortierella parvispora</name>
    <dbReference type="NCBI Taxonomy" id="205924"/>
    <lineage>
        <taxon>Eukaryota</taxon>
        <taxon>Fungi</taxon>
        <taxon>Fungi incertae sedis</taxon>
        <taxon>Mucoromycota</taxon>
        <taxon>Mortierellomycotina</taxon>
        <taxon>Mortierellomycetes</taxon>
        <taxon>Mortierellales</taxon>
        <taxon>Mortierellaceae</taxon>
        <taxon>Entomortierella</taxon>
    </lineage>
</organism>
<gene>
    <name evidence="5" type="ORF">EMPS_08535</name>
</gene>
<evidence type="ECO:0000256" key="1">
    <source>
        <dbReference type="ARBA" id="ARBA00004340"/>
    </source>
</evidence>
<dbReference type="SUPFAM" id="SSF56112">
    <property type="entry name" value="Protein kinase-like (PK-like)"/>
    <property type="match status" value="1"/>
</dbReference>